<dbReference type="RefSeq" id="WP_309488469.1">
    <property type="nucleotide sequence ID" value="NZ_JAENIG010000001.1"/>
</dbReference>
<comment type="caution">
    <text evidence="5">The sequence shown here is derived from an EMBL/GenBank/DDBJ whole genome shotgun (WGS) entry which is preliminary data.</text>
</comment>
<keyword evidence="6" id="KW-1185">Reference proteome</keyword>
<dbReference type="GO" id="GO:1990281">
    <property type="term" value="C:efflux pump complex"/>
    <property type="evidence" value="ECO:0007669"/>
    <property type="project" value="TreeGrafter"/>
</dbReference>
<dbReference type="InterPro" id="IPR006143">
    <property type="entry name" value="RND_pump_MFP"/>
</dbReference>
<evidence type="ECO:0000256" key="3">
    <source>
        <dbReference type="SAM" id="Phobius"/>
    </source>
</evidence>
<dbReference type="Gene3D" id="2.40.420.20">
    <property type="match status" value="1"/>
</dbReference>
<dbReference type="Gene3D" id="2.40.50.100">
    <property type="match status" value="1"/>
</dbReference>
<comment type="similarity">
    <text evidence="1">Belongs to the membrane fusion protein (MFP) (TC 8.A.1) family.</text>
</comment>
<feature type="domain" description="Multidrug resistance protein MdtA-like C-terminal permuted SH3" evidence="4">
    <location>
        <begin position="326"/>
        <end position="378"/>
    </location>
</feature>
<keyword evidence="3" id="KW-1133">Transmembrane helix</keyword>
<dbReference type="Gene3D" id="2.40.30.170">
    <property type="match status" value="1"/>
</dbReference>
<dbReference type="Pfam" id="PF25967">
    <property type="entry name" value="RND-MFP_C"/>
    <property type="match status" value="1"/>
</dbReference>
<dbReference type="NCBIfam" id="TIGR01730">
    <property type="entry name" value="RND_mfp"/>
    <property type="match status" value="1"/>
</dbReference>
<dbReference type="PANTHER" id="PTHR30469">
    <property type="entry name" value="MULTIDRUG RESISTANCE PROTEIN MDTA"/>
    <property type="match status" value="1"/>
</dbReference>
<evidence type="ECO:0000313" key="5">
    <source>
        <dbReference type="EMBL" id="MBK1853866.1"/>
    </source>
</evidence>
<accession>A0AAE2SCQ2</accession>
<organism evidence="5 6">
    <name type="scientific">Oceaniferula flava</name>
    <dbReference type="NCBI Taxonomy" id="2800421"/>
    <lineage>
        <taxon>Bacteria</taxon>
        <taxon>Pseudomonadati</taxon>
        <taxon>Verrucomicrobiota</taxon>
        <taxon>Verrucomicrobiia</taxon>
        <taxon>Verrucomicrobiales</taxon>
        <taxon>Verrucomicrobiaceae</taxon>
        <taxon>Oceaniferula</taxon>
    </lineage>
</organism>
<evidence type="ECO:0000256" key="1">
    <source>
        <dbReference type="ARBA" id="ARBA00009477"/>
    </source>
</evidence>
<dbReference type="Gene3D" id="1.10.287.470">
    <property type="entry name" value="Helix hairpin bin"/>
    <property type="match status" value="1"/>
</dbReference>
<dbReference type="PANTHER" id="PTHR30469:SF12">
    <property type="entry name" value="MULTIDRUG RESISTANCE PROTEIN MDTA"/>
    <property type="match status" value="1"/>
</dbReference>
<dbReference type="GO" id="GO:0015562">
    <property type="term" value="F:efflux transmembrane transporter activity"/>
    <property type="evidence" value="ECO:0007669"/>
    <property type="project" value="TreeGrafter"/>
</dbReference>
<reference evidence="5" key="1">
    <citation type="submission" date="2021-01" db="EMBL/GenBank/DDBJ databases">
        <title>Modified the classification status of verrucomicrobia.</title>
        <authorList>
            <person name="Feng X."/>
        </authorList>
    </citation>
    <scope>NUCLEOTIDE SEQUENCE</scope>
    <source>
        <strain evidence="5">5K15</strain>
    </source>
</reference>
<dbReference type="InterPro" id="IPR058627">
    <property type="entry name" value="MdtA-like_C"/>
</dbReference>
<proteinExistence type="inferred from homology"/>
<dbReference type="SUPFAM" id="SSF111369">
    <property type="entry name" value="HlyD-like secretion proteins"/>
    <property type="match status" value="1"/>
</dbReference>
<gene>
    <name evidence="5" type="ORF">JIN83_02750</name>
</gene>
<feature type="coiled-coil region" evidence="2">
    <location>
        <begin position="125"/>
        <end position="152"/>
    </location>
</feature>
<dbReference type="AlphaFoldDB" id="A0AAE2SCQ2"/>
<evidence type="ECO:0000259" key="4">
    <source>
        <dbReference type="Pfam" id="PF25967"/>
    </source>
</evidence>
<dbReference type="EMBL" id="JAENIG010000001">
    <property type="protein sequence ID" value="MBK1853866.1"/>
    <property type="molecule type" value="Genomic_DNA"/>
</dbReference>
<keyword evidence="3" id="KW-0472">Membrane</keyword>
<evidence type="ECO:0000313" key="6">
    <source>
        <dbReference type="Proteomes" id="UP000634206"/>
    </source>
</evidence>
<sequence length="396" mass="42666">MKISSINSHRSAAGSVRTVVIIVVVLAILVLGLIGMVVLQKTGPTADKSSPPRAIPTVKIIVAEKGDHQLYVRTQGEVKASMSTQLSSQVMGRATMVSPKLKAGGSFAKNEVMIEIERADYVSALARAESALADAQLALQQEQARAEQSLRDWAKLGKGAAPDLVARKPQIVSAKARVTAAEADVVRATRDLERTTIRAPYRCRVDQAYVDFGATIAAGMRVADVYSTDVRELRVPVPLDELGYLNEGGLVGSPVDIEAEFAGETRTWSGEIIRSEGQVDRTAMMMYQVVEIAASDEQPLSDLPPPGLFVRASIKGREMKQIVEIPRTALNADHSVLLVDDQDQLQVVDVKVARTMQDTVLISSGISAGDRVIVSAIETPVTGMKLEIETVVNEEK</sequence>
<evidence type="ECO:0000256" key="2">
    <source>
        <dbReference type="SAM" id="Coils"/>
    </source>
</evidence>
<dbReference type="Proteomes" id="UP000634206">
    <property type="component" value="Unassembled WGS sequence"/>
</dbReference>
<protein>
    <submittedName>
        <fullName evidence="5">Efflux RND transporter periplasmic adaptor subunit</fullName>
    </submittedName>
</protein>
<name>A0AAE2SCQ2_9BACT</name>
<keyword evidence="2" id="KW-0175">Coiled coil</keyword>
<feature type="transmembrane region" description="Helical" evidence="3">
    <location>
        <begin position="20"/>
        <end position="39"/>
    </location>
</feature>
<keyword evidence="3" id="KW-0812">Transmembrane</keyword>